<reference evidence="2" key="1">
    <citation type="journal article" date="2023" name="Int. J. Syst. Evol. Microbiol.">
        <title>Methylocystis iwaonis sp. nov., a type II methane-oxidizing bacterium from surface soil of a rice paddy field in Japan, and emended description of the genus Methylocystis (ex Whittenbury et al. 1970) Bowman et al. 1993.</title>
        <authorList>
            <person name="Kaise H."/>
            <person name="Sawadogo J.B."/>
            <person name="Alam M.S."/>
            <person name="Ueno C."/>
            <person name="Dianou D."/>
            <person name="Shinjo R."/>
            <person name="Asakawa S."/>
        </authorList>
    </citation>
    <scope>NUCLEOTIDE SEQUENCE</scope>
    <source>
        <strain evidence="2">LMG27198</strain>
    </source>
</reference>
<protein>
    <submittedName>
        <fullName evidence="2">Uncharacterized protein</fullName>
    </submittedName>
</protein>
<gene>
    <name evidence="2" type="ORF">LMG27198_05080</name>
</gene>
<sequence>MTFIDSRKGARLLAGTGVDGAAIDKRKATRGNTLYSKSTKRIPSTRGDGPEAGGAQAQRRAEAAAAARRKVQDKFGARYPKETEKILSDFSSAKFPQGLASSDLSRMKARVEALARLDAADAYLTAKQPSAGLRNHCKLDLLKDSVTRSTTGGFHRTASEKSHPARRDVSETRDSLDKTSSKAPSRERRDTMATLDKMSSKGPPRAKHGALATSHRVHKAASKEPLPAKRDASETIGDLRSATAKEVEAQVRRAHRKARAHLCGTALRSQTFIPAEGFRSLEDLGKAMNEKGLISAGMAGVRGRDVFLLPEILNHRGLGPVGDVIAMSVALEILSENVLGKDNATDLKLALQRLGQNVDFPDTEAAGVDLATGREIQILDALITSLTKNGEETDVGGEIREKRSEIDQLMAEAAKGVNSREEIVRIKQRIEMAVSRLHRLTRELVAEVADLVLSPKEAKQTRDVIMETLDALAGKEGKAFAEKAARGAGAQLEQMKTVVDNAFKADAKKKPVITVETGQQFFLELPEGYDFNAT</sequence>
<evidence type="ECO:0000256" key="1">
    <source>
        <dbReference type="SAM" id="MobiDB-lite"/>
    </source>
</evidence>
<proteinExistence type="predicted"/>
<keyword evidence="3" id="KW-1185">Reference proteome</keyword>
<evidence type="ECO:0000313" key="3">
    <source>
        <dbReference type="Proteomes" id="UP001144323"/>
    </source>
</evidence>
<name>A0A9W6GRF0_9HYPH</name>
<organism evidence="2 3">
    <name type="scientific">Methylocystis echinoides</name>
    <dbReference type="NCBI Taxonomy" id="29468"/>
    <lineage>
        <taxon>Bacteria</taxon>
        <taxon>Pseudomonadati</taxon>
        <taxon>Pseudomonadota</taxon>
        <taxon>Alphaproteobacteria</taxon>
        <taxon>Hyphomicrobiales</taxon>
        <taxon>Methylocystaceae</taxon>
        <taxon>Methylocystis</taxon>
    </lineage>
</organism>
<feature type="compositionally biased region" description="Basic and acidic residues" evidence="1">
    <location>
        <begin position="157"/>
        <end position="191"/>
    </location>
</feature>
<dbReference type="AlphaFoldDB" id="A0A9W6GRF0"/>
<evidence type="ECO:0000313" key="2">
    <source>
        <dbReference type="EMBL" id="GLI91516.1"/>
    </source>
</evidence>
<dbReference type="Proteomes" id="UP001144323">
    <property type="component" value="Unassembled WGS sequence"/>
</dbReference>
<comment type="caution">
    <text evidence="2">The sequence shown here is derived from an EMBL/GenBank/DDBJ whole genome shotgun (WGS) entry which is preliminary data.</text>
</comment>
<dbReference type="EMBL" id="BSEC01000001">
    <property type="protein sequence ID" value="GLI91516.1"/>
    <property type="molecule type" value="Genomic_DNA"/>
</dbReference>
<feature type="region of interest" description="Disordered" evidence="1">
    <location>
        <begin position="32"/>
        <end position="60"/>
    </location>
</feature>
<feature type="region of interest" description="Disordered" evidence="1">
    <location>
        <begin position="149"/>
        <end position="235"/>
    </location>
</feature>
<accession>A0A9W6GRF0</accession>